<keyword evidence="1 5" id="KW-0489">Methyltransferase</keyword>
<dbReference type="AlphaFoldDB" id="A0A238ZAD8"/>
<feature type="binding site" evidence="5">
    <location>
        <position position="109"/>
    </location>
    <ligand>
        <name>S-adenosyl-L-methionine</name>
        <dbReference type="ChEBI" id="CHEBI:59789"/>
    </ligand>
</feature>
<gene>
    <name evidence="7" type="ORF">SAMN06265360_1203</name>
</gene>
<dbReference type="PROSITE" id="PS51689">
    <property type="entry name" value="SAM_RNA_A_N6_MT"/>
    <property type="match status" value="1"/>
</dbReference>
<keyword evidence="2 5" id="KW-0808">Transferase</keyword>
<reference evidence="7 8" key="1">
    <citation type="submission" date="2017-06" db="EMBL/GenBank/DDBJ databases">
        <authorList>
            <person name="Kim H.J."/>
            <person name="Triplett B.A."/>
        </authorList>
    </citation>
    <scope>NUCLEOTIDE SEQUENCE [LARGE SCALE GENOMIC DNA]</scope>
    <source>
        <strain evidence="7 8">DSM 45207</strain>
    </source>
</reference>
<evidence type="ECO:0000256" key="4">
    <source>
        <dbReference type="ARBA" id="ARBA00022884"/>
    </source>
</evidence>
<dbReference type="InterPro" id="IPR001737">
    <property type="entry name" value="KsgA/Erm"/>
</dbReference>
<comment type="similarity">
    <text evidence="5">Belongs to the class I-like SAM-binding methyltransferase superfamily. rRNA adenine N(6)-methyltransferase family.</text>
</comment>
<dbReference type="PROSITE" id="PS01131">
    <property type="entry name" value="RRNA_A_DIMETH"/>
    <property type="match status" value="1"/>
</dbReference>
<protein>
    <submittedName>
        <fullName evidence="7">23S rRNA (Adenine-N6)-dimethyltransferase</fullName>
    </submittedName>
</protein>
<dbReference type="InterPro" id="IPR020598">
    <property type="entry name" value="rRNA_Ade_methylase_Trfase_N"/>
</dbReference>
<feature type="binding site" evidence="5">
    <location>
        <position position="20"/>
    </location>
    <ligand>
        <name>S-adenosyl-L-methionine</name>
        <dbReference type="ChEBI" id="CHEBI:59789"/>
    </ligand>
</feature>
<dbReference type="OrthoDB" id="3616874at2"/>
<keyword evidence="3 5" id="KW-0949">S-adenosyl-L-methionine</keyword>
<dbReference type="PANTHER" id="PTHR11727">
    <property type="entry name" value="DIMETHYLADENOSINE TRANSFERASE"/>
    <property type="match status" value="1"/>
</dbReference>
<proteinExistence type="inferred from homology"/>
<organism evidence="7 8">
    <name type="scientific">Haloechinothrix alba</name>
    <dbReference type="NCBI Taxonomy" id="664784"/>
    <lineage>
        <taxon>Bacteria</taxon>
        <taxon>Bacillati</taxon>
        <taxon>Actinomycetota</taxon>
        <taxon>Actinomycetes</taxon>
        <taxon>Pseudonocardiales</taxon>
        <taxon>Pseudonocardiaceae</taxon>
        <taxon>Haloechinothrix</taxon>
    </lineage>
</organism>
<keyword evidence="8" id="KW-1185">Reference proteome</keyword>
<dbReference type="SUPFAM" id="SSF53335">
    <property type="entry name" value="S-adenosyl-L-methionine-dependent methyltransferases"/>
    <property type="match status" value="1"/>
</dbReference>
<evidence type="ECO:0000259" key="6">
    <source>
        <dbReference type="SMART" id="SM00650"/>
    </source>
</evidence>
<dbReference type="InterPro" id="IPR020596">
    <property type="entry name" value="rRNA_Ade_Mease_Trfase_CS"/>
</dbReference>
<sequence length="280" mass="30750">MSSRRSTSVSARSTNDSGAHFLVNSTIARQLVRSCAVGCSGTVVELGAGAGAITTHLAATGARVLAVERDPELLRRLRRRFDRERCVSVIGTDIGRFRLPRTPFVVVASIPYGISSMTCRLLFGSVPTALRCASLLVEWGFAKRLTEPVPRTAELAWWNARFTIELCRRVPPRSFSPSPTVWSAQLVARRNTEITGNSARALRVLLLTAYTEPTEPARAVVRAAAPGLTPHHFLRAAGVDPSSPARRLTPQQWSSVARALADDSRLHWPALPRELGRRWR</sequence>
<accession>A0A238ZAD8</accession>
<feature type="binding site" evidence="5">
    <location>
        <position position="68"/>
    </location>
    <ligand>
        <name>S-adenosyl-L-methionine</name>
        <dbReference type="ChEBI" id="CHEBI:59789"/>
    </ligand>
</feature>
<dbReference type="Gene3D" id="3.40.50.150">
    <property type="entry name" value="Vaccinia Virus protein VP39"/>
    <property type="match status" value="1"/>
</dbReference>
<name>A0A238ZAD8_9PSEU</name>
<dbReference type="InterPro" id="IPR029063">
    <property type="entry name" value="SAM-dependent_MTases_sf"/>
</dbReference>
<evidence type="ECO:0000313" key="8">
    <source>
        <dbReference type="Proteomes" id="UP000198348"/>
    </source>
</evidence>
<evidence type="ECO:0000256" key="3">
    <source>
        <dbReference type="ARBA" id="ARBA00022691"/>
    </source>
</evidence>
<evidence type="ECO:0000256" key="5">
    <source>
        <dbReference type="PROSITE-ProRule" id="PRU01026"/>
    </source>
</evidence>
<dbReference type="EMBL" id="FZNW01000020">
    <property type="protein sequence ID" value="SNR79763.1"/>
    <property type="molecule type" value="Genomic_DNA"/>
</dbReference>
<dbReference type="RefSeq" id="WP_089302798.1">
    <property type="nucleotide sequence ID" value="NZ_FZNW01000020.1"/>
</dbReference>
<dbReference type="GO" id="GO:0003723">
    <property type="term" value="F:RNA binding"/>
    <property type="evidence" value="ECO:0007669"/>
    <property type="project" value="UniProtKB-UniRule"/>
</dbReference>
<feature type="binding site" evidence="5">
    <location>
        <position position="47"/>
    </location>
    <ligand>
        <name>S-adenosyl-L-methionine</name>
        <dbReference type="ChEBI" id="CHEBI:59789"/>
    </ligand>
</feature>
<dbReference type="Proteomes" id="UP000198348">
    <property type="component" value="Unassembled WGS sequence"/>
</dbReference>
<feature type="binding site" evidence="5">
    <location>
        <position position="93"/>
    </location>
    <ligand>
        <name>S-adenosyl-L-methionine</name>
        <dbReference type="ChEBI" id="CHEBI:59789"/>
    </ligand>
</feature>
<dbReference type="PANTHER" id="PTHR11727:SF7">
    <property type="entry name" value="DIMETHYLADENOSINE TRANSFERASE-RELATED"/>
    <property type="match status" value="1"/>
</dbReference>
<dbReference type="GO" id="GO:0000179">
    <property type="term" value="F:rRNA (adenine-N6,N6-)-dimethyltransferase activity"/>
    <property type="evidence" value="ECO:0007669"/>
    <property type="project" value="UniProtKB-UniRule"/>
</dbReference>
<keyword evidence="4 5" id="KW-0694">RNA-binding</keyword>
<feature type="domain" description="Ribosomal RNA adenine methylase transferase N-terminal" evidence="6">
    <location>
        <begin position="27"/>
        <end position="192"/>
    </location>
</feature>
<dbReference type="SMART" id="SM00650">
    <property type="entry name" value="rADc"/>
    <property type="match status" value="1"/>
</dbReference>
<dbReference type="Pfam" id="PF00398">
    <property type="entry name" value="RrnaAD"/>
    <property type="match status" value="1"/>
</dbReference>
<evidence type="ECO:0000313" key="7">
    <source>
        <dbReference type="EMBL" id="SNR79763.1"/>
    </source>
</evidence>
<evidence type="ECO:0000256" key="2">
    <source>
        <dbReference type="ARBA" id="ARBA00022679"/>
    </source>
</evidence>
<evidence type="ECO:0000256" key="1">
    <source>
        <dbReference type="ARBA" id="ARBA00022603"/>
    </source>
</evidence>
<feature type="binding site" evidence="5">
    <location>
        <position position="22"/>
    </location>
    <ligand>
        <name>S-adenosyl-L-methionine</name>
        <dbReference type="ChEBI" id="CHEBI:59789"/>
    </ligand>
</feature>